<keyword evidence="2" id="KW-0444">Lipid biosynthesis</keyword>
<sequence>MSPDDVLTGVAEVVATVAHTDPGDLTPQTSFAHDLGLDSLAMAGLIVAAEDRFGVVVADDAWSGLHTVSDLTRYLRQAMVAPA</sequence>
<accession>A0ABX0XZG7</accession>
<organism evidence="8 9">
    <name type="scientific">Planosporangium thailandense</name>
    <dbReference type="NCBI Taxonomy" id="765197"/>
    <lineage>
        <taxon>Bacteria</taxon>
        <taxon>Bacillati</taxon>
        <taxon>Actinomycetota</taxon>
        <taxon>Actinomycetes</taxon>
        <taxon>Micromonosporales</taxon>
        <taxon>Micromonosporaceae</taxon>
        <taxon>Planosporangium</taxon>
    </lineage>
</organism>
<evidence type="ECO:0000256" key="2">
    <source>
        <dbReference type="ARBA" id="ARBA00022516"/>
    </source>
</evidence>
<gene>
    <name evidence="8" type="ORF">HC031_17370</name>
</gene>
<dbReference type="PANTHER" id="PTHR20863">
    <property type="entry name" value="ACYL CARRIER PROTEIN"/>
    <property type="match status" value="1"/>
</dbReference>
<evidence type="ECO:0000313" key="8">
    <source>
        <dbReference type="EMBL" id="NJC71474.1"/>
    </source>
</evidence>
<dbReference type="EMBL" id="JAATVY010000012">
    <property type="protein sequence ID" value="NJC71474.1"/>
    <property type="molecule type" value="Genomic_DNA"/>
</dbReference>
<keyword evidence="9" id="KW-1185">Reference proteome</keyword>
<comment type="caution">
    <text evidence="8">The sequence shown here is derived from an EMBL/GenBank/DDBJ whole genome shotgun (WGS) entry which is preliminary data.</text>
</comment>
<dbReference type="InterPro" id="IPR009081">
    <property type="entry name" value="PP-bd_ACP"/>
</dbReference>
<dbReference type="InterPro" id="IPR036736">
    <property type="entry name" value="ACP-like_sf"/>
</dbReference>
<evidence type="ECO:0000256" key="3">
    <source>
        <dbReference type="ARBA" id="ARBA00022553"/>
    </source>
</evidence>
<feature type="domain" description="Carrier" evidence="7">
    <location>
        <begin position="4"/>
        <end position="79"/>
    </location>
</feature>
<evidence type="ECO:0000256" key="1">
    <source>
        <dbReference type="ARBA" id="ARBA00022450"/>
    </source>
</evidence>
<dbReference type="SUPFAM" id="SSF47336">
    <property type="entry name" value="ACP-like"/>
    <property type="match status" value="1"/>
</dbReference>
<dbReference type="PROSITE" id="PS00012">
    <property type="entry name" value="PHOSPHOPANTETHEINE"/>
    <property type="match status" value="1"/>
</dbReference>
<reference evidence="8 9" key="1">
    <citation type="submission" date="2020-03" db="EMBL/GenBank/DDBJ databases">
        <title>WGS of the type strain of Planosporangium spp.</title>
        <authorList>
            <person name="Thawai C."/>
        </authorList>
    </citation>
    <scope>NUCLEOTIDE SEQUENCE [LARGE SCALE GENOMIC DNA]</scope>
    <source>
        <strain evidence="8 9">TBRC 5610</strain>
    </source>
</reference>
<dbReference type="PROSITE" id="PS50075">
    <property type="entry name" value="CARRIER"/>
    <property type="match status" value="1"/>
</dbReference>
<evidence type="ECO:0000259" key="7">
    <source>
        <dbReference type="PROSITE" id="PS50075"/>
    </source>
</evidence>
<keyword evidence="4" id="KW-0276">Fatty acid metabolism</keyword>
<dbReference type="InterPro" id="IPR003231">
    <property type="entry name" value="ACP"/>
</dbReference>
<evidence type="ECO:0000256" key="6">
    <source>
        <dbReference type="ARBA" id="ARBA00023160"/>
    </source>
</evidence>
<evidence type="ECO:0000313" key="9">
    <source>
        <dbReference type="Proteomes" id="UP000722989"/>
    </source>
</evidence>
<keyword evidence="1" id="KW-0596">Phosphopantetheine</keyword>
<dbReference type="PANTHER" id="PTHR20863:SF76">
    <property type="entry name" value="CARRIER DOMAIN-CONTAINING PROTEIN"/>
    <property type="match status" value="1"/>
</dbReference>
<protein>
    <submittedName>
        <fullName evidence="8">Acyl carrier protein</fullName>
    </submittedName>
</protein>
<dbReference type="Gene3D" id="1.10.1200.10">
    <property type="entry name" value="ACP-like"/>
    <property type="match status" value="1"/>
</dbReference>
<dbReference type="RefSeq" id="WP_167926389.1">
    <property type="nucleotide sequence ID" value="NZ_JAATVY010000012.1"/>
</dbReference>
<keyword evidence="6" id="KW-0275">Fatty acid biosynthesis</keyword>
<evidence type="ECO:0000256" key="5">
    <source>
        <dbReference type="ARBA" id="ARBA00023098"/>
    </source>
</evidence>
<dbReference type="InterPro" id="IPR006162">
    <property type="entry name" value="Ppantetheine_attach_site"/>
</dbReference>
<keyword evidence="5" id="KW-0443">Lipid metabolism</keyword>
<name>A0ABX0XZG7_9ACTN</name>
<proteinExistence type="predicted"/>
<dbReference type="Proteomes" id="UP000722989">
    <property type="component" value="Unassembled WGS sequence"/>
</dbReference>
<dbReference type="Pfam" id="PF00550">
    <property type="entry name" value="PP-binding"/>
    <property type="match status" value="1"/>
</dbReference>
<keyword evidence="3" id="KW-0597">Phosphoprotein</keyword>
<evidence type="ECO:0000256" key="4">
    <source>
        <dbReference type="ARBA" id="ARBA00022832"/>
    </source>
</evidence>